<comment type="caution">
    <text evidence="3">The sequence shown here is derived from an EMBL/GenBank/DDBJ whole genome shotgun (WGS) entry which is preliminary data.</text>
</comment>
<organism evidence="3 4">
    <name type="scientific">Paenibacillus athensensis</name>
    <dbReference type="NCBI Taxonomy" id="1967502"/>
    <lineage>
        <taxon>Bacteria</taxon>
        <taxon>Bacillati</taxon>
        <taxon>Bacillota</taxon>
        <taxon>Bacilli</taxon>
        <taxon>Bacillales</taxon>
        <taxon>Paenibacillaceae</taxon>
        <taxon>Paenibacillus</taxon>
    </lineage>
</organism>
<dbReference type="PANTHER" id="PTHR43228">
    <property type="entry name" value="TWO-COMPONENT RESPONSE REGULATOR"/>
    <property type="match status" value="1"/>
</dbReference>
<name>A0A4Y8Q9A7_9BACL</name>
<dbReference type="InterPro" id="IPR001789">
    <property type="entry name" value="Sig_transdc_resp-reg_receiver"/>
</dbReference>
<dbReference type="Pfam" id="PF00072">
    <property type="entry name" value="Response_reg"/>
    <property type="match status" value="1"/>
</dbReference>
<evidence type="ECO:0000256" key="1">
    <source>
        <dbReference type="PROSITE-ProRule" id="PRU00169"/>
    </source>
</evidence>
<protein>
    <submittedName>
        <fullName evidence="3">Two-component system response regulator</fullName>
    </submittedName>
</protein>
<dbReference type="SMART" id="SM00448">
    <property type="entry name" value="REC"/>
    <property type="match status" value="1"/>
</dbReference>
<dbReference type="GO" id="GO:0000160">
    <property type="term" value="P:phosphorelay signal transduction system"/>
    <property type="evidence" value="ECO:0007669"/>
    <property type="project" value="InterPro"/>
</dbReference>
<dbReference type="Gene3D" id="3.40.50.2300">
    <property type="match status" value="1"/>
</dbReference>
<sequence>MARIMIVDDTPLMRTLINAIVTEHGHEVVGMAANGKEAVSRYPEARPDLVIMDVSMPEMDGLQALTKLLEIDPQAKVVMCSTFAQQRFVIEAIELGAKDFVVKPFSALRVTEAIDHVLNR</sequence>
<keyword evidence="4" id="KW-1185">Reference proteome</keyword>
<dbReference type="AlphaFoldDB" id="A0A4Y8Q9A7"/>
<dbReference type="OrthoDB" id="9790669at2"/>
<dbReference type="RefSeq" id="WP_134749317.1">
    <property type="nucleotide sequence ID" value="NZ_MYFO02000004.1"/>
</dbReference>
<dbReference type="Proteomes" id="UP000298246">
    <property type="component" value="Unassembled WGS sequence"/>
</dbReference>
<dbReference type="EMBL" id="MYFO01000002">
    <property type="protein sequence ID" value="TFE91316.1"/>
    <property type="molecule type" value="Genomic_DNA"/>
</dbReference>
<evidence type="ECO:0000313" key="4">
    <source>
        <dbReference type="Proteomes" id="UP000298246"/>
    </source>
</evidence>
<evidence type="ECO:0000259" key="2">
    <source>
        <dbReference type="PROSITE" id="PS50110"/>
    </source>
</evidence>
<dbReference type="PANTHER" id="PTHR43228:SF1">
    <property type="entry name" value="TWO-COMPONENT RESPONSE REGULATOR ARR22"/>
    <property type="match status" value="1"/>
</dbReference>
<dbReference type="PROSITE" id="PS50110">
    <property type="entry name" value="RESPONSE_REGULATORY"/>
    <property type="match status" value="1"/>
</dbReference>
<accession>A0A4Y8Q9A7</accession>
<reference evidence="3 4" key="1">
    <citation type="submission" date="2017-03" db="EMBL/GenBank/DDBJ databases">
        <title>Isolation of Levoglucosan Utilizing Bacteria.</title>
        <authorList>
            <person name="Arya A.S."/>
        </authorList>
    </citation>
    <scope>NUCLEOTIDE SEQUENCE [LARGE SCALE GENOMIC DNA]</scope>
    <source>
        <strain evidence="3 4">MEC069</strain>
    </source>
</reference>
<proteinExistence type="predicted"/>
<dbReference type="SUPFAM" id="SSF52172">
    <property type="entry name" value="CheY-like"/>
    <property type="match status" value="1"/>
</dbReference>
<feature type="modified residue" description="4-aspartylphosphate" evidence="1">
    <location>
        <position position="53"/>
    </location>
</feature>
<dbReference type="InterPro" id="IPR052048">
    <property type="entry name" value="ST_Response_Regulator"/>
</dbReference>
<evidence type="ECO:0000313" key="3">
    <source>
        <dbReference type="EMBL" id="TFE91316.1"/>
    </source>
</evidence>
<gene>
    <name evidence="3" type="ORF">B5M42_02405</name>
</gene>
<keyword evidence="1" id="KW-0597">Phosphoprotein</keyword>
<feature type="domain" description="Response regulatory" evidence="2">
    <location>
        <begin position="3"/>
        <end position="118"/>
    </location>
</feature>
<dbReference type="InterPro" id="IPR011006">
    <property type="entry name" value="CheY-like_superfamily"/>
</dbReference>